<keyword evidence="3" id="KW-1185">Reference proteome</keyword>
<dbReference type="SUPFAM" id="SSF81383">
    <property type="entry name" value="F-box domain"/>
    <property type="match status" value="1"/>
</dbReference>
<dbReference type="InterPro" id="IPR036047">
    <property type="entry name" value="F-box-like_dom_sf"/>
</dbReference>
<dbReference type="Proteomes" id="UP000006514">
    <property type="component" value="Unassembled WGS sequence"/>
</dbReference>
<sequence length="571" mass="63690">MFNVPAARWKALEDAVERICEDAMPFFDASPGTSASAAQHDLDQAIWNTVKKAYVRFARLRNAHFPAVRVPDEVLALIFSHLHTLALIGVSHVCTNWRHAALSNPSLWATLDSRPFRPAIIYHLMNRSQPLPLHLEICIRPSTALDLAYSTSNHMIRLESLTIHVDDQKTSRRRLDEHSDSESEHDRAFVAIPSVLLRPSPMLCRLTIWDPHRLLNRIAGSALFSQQVPALRYLEYHGDITVYPFLQELSAITHFSYSPVFLGRLQLDSVYRTLEVCRNLEHFSLHVPTNYTFPLLDLPEMPASIKHFEIHIHAEDADIPHFLPFYAPQHALLVIALHAEPYSAEGCQRFLTSVLGSMDLVAIHLEKARGSGVIGIACADRSGFQRFFCDFPMECPPPDIFFSTLTSMSMGDTFWTLNPPPPLPQLTALELHVSPLPERLGGVLMLPPARSGRSVLSCPSLQTLVLVGEESDEITDRSIHSSLVSAFIRTRLAFKGARLKRLVLKGVLLSDGIEEGYAALRDLVEDISSDGTPWTWVGARMARGLGVEDCSLPLRAGIFRGPAANCVTSWG</sequence>
<reference evidence="3" key="1">
    <citation type="journal article" date="2012" name="Science">
        <title>The Paleozoic origin of enzymatic lignin decomposition reconstructed from 31 fungal genomes.</title>
        <authorList>
            <person name="Floudas D."/>
            <person name="Binder M."/>
            <person name="Riley R."/>
            <person name="Barry K."/>
            <person name="Blanchette R.A."/>
            <person name="Henrissat B."/>
            <person name="Martinez A.T."/>
            <person name="Otillar R."/>
            <person name="Spatafora J.W."/>
            <person name="Yadav J.S."/>
            <person name="Aerts A."/>
            <person name="Benoit I."/>
            <person name="Boyd A."/>
            <person name="Carlson A."/>
            <person name="Copeland A."/>
            <person name="Coutinho P.M."/>
            <person name="de Vries R.P."/>
            <person name="Ferreira P."/>
            <person name="Findley K."/>
            <person name="Foster B."/>
            <person name="Gaskell J."/>
            <person name="Glotzer D."/>
            <person name="Gorecki P."/>
            <person name="Heitman J."/>
            <person name="Hesse C."/>
            <person name="Hori C."/>
            <person name="Igarashi K."/>
            <person name="Jurgens J.A."/>
            <person name="Kallen N."/>
            <person name="Kersten P."/>
            <person name="Kohler A."/>
            <person name="Kuees U."/>
            <person name="Kumar T.K.A."/>
            <person name="Kuo A."/>
            <person name="LaButti K."/>
            <person name="Larrondo L.F."/>
            <person name="Lindquist E."/>
            <person name="Ling A."/>
            <person name="Lombard V."/>
            <person name="Lucas S."/>
            <person name="Lundell T."/>
            <person name="Martin R."/>
            <person name="McLaughlin D.J."/>
            <person name="Morgenstern I."/>
            <person name="Morin E."/>
            <person name="Murat C."/>
            <person name="Nagy L.G."/>
            <person name="Nolan M."/>
            <person name="Ohm R.A."/>
            <person name="Patyshakuliyeva A."/>
            <person name="Rokas A."/>
            <person name="Ruiz-Duenas F.J."/>
            <person name="Sabat G."/>
            <person name="Salamov A."/>
            <person name="Samejima M."/>
            <person name="Schmutz J."/>
            <person name="Slot J.C."/>
            <person name="St John F."/>
            <person name="Stenlid J."/>
            <person name="Sun H."/>
            <person name="Sun S."/>
            <person name="Syed K."/>
            <person name="Tsang A."/>
            <person name="Wiebenga A."/>
            <person name="Young D."/>
            <person name="Pisabarro A."/>
            <person name="Eastwood D.C."/>
            <person name="Martin F."/>
            <person name="Cullen D."/>
            <person name="Grigoriev I.V."/>
            <person name="Hibbett D.S."/>
        </authorList>
    </citation>
    <scope>NUCLEOTIDE SEQUENCE [LARGE SCALE GENOMIC DNA]</scope>
    <source>
        <strain evidence="3">TFB10046</strain>
    </source>
</reference>
<protein>
    <recommendedName>
        <fullName evidence="1">F-box domain-containing protein</fullName>
    </recommendedName>
</protein>
<dbReference type="AlphaFoldDB" id="J0D2W8"/>
<accession>J0D2W8</accession>
<organism evidence="2 3">
    <name type="scientific">Auricularia subglabra (strain TFB-10046 / SS5)</name>
    <name type="common">White-rot fungus</name>
    <name type="synonym">Auricularia delicata (strain TFB10046)</name>
    <dbReference type="NCBI Taxonomy" id="717982"/>
    <lineage>
        <taxon>Eukaryota</taxon>
        <taxon>Fungi</taxon>
        <taxon>Dikarya</taxon>
        <taxon>Basidiomycota</taxon>
        <taxon>Agaricomycotina</taxon>
        <taxon>Agaricomycetes</taxon>
        <taxon>Auriculariales</taxon>
        <taxon>Auriculariaceae</taxon>
        <taxon>Auricularia</taxon>
    </lineage>
</organism>
<feature type="domain" description="F-box" evidence="1">
    <location>
        <begin position="64"/>
        <end position="111"/>
    </location>
</feature>
<dbReference type="PROSITE" id="PS50181">
    <property type="entry name" value="FBOX"/>
    <property type="match status" value="1"/>
</dbReference>
<evidence type="ECO:0000259" key="1">
    <source>
        <dbReference type="PROSITE" id="PS50181"/>
    </source>
</evidence>
<dbReference type="OrthoDB" id="3219769at2759"/>
<dbReference type="InterPro" id="IPR001810">
    <property type="entry name" value="F-box_dom"/>
</dbReference>
<dbReference type="InParanoid" id="J0D2W8"/>
<dbReference type="EMBL" id="JH687793">
    <property type="protein sequence ID" value="EJD41436.1"/>
    <property type="molecule type" value="Genomic_DNA"/>
</dbReference>
<name>J0D2W8_AURST</name>
<evidence type="ECO:0000313" key="3">
    <source>
        <dbReference type="Proteomes" id="UP000006514"/>
    </source>
</evidence>
<dbReference type="KEGG" id="adl:AURDEDRAFT_186582"/>
<evidence type="ECO:0000313" key="2">
    <source>
        <dbReference type="EMBL" id="EJD41436.1"/>
    </source>
</evidence>
<dbReference type="Gene3D" id="1.20.1280.50">
    <property type="match status" value="1"/>
</dbReference>
<dbReference type="Pfam" id="PF12937">
    <property type="entry name" value="F-box-like"/>
    <property type="match status" value="1"/>
</dbReference>
<proteinExistence type="predicted"/>
<gene>
    <name evidence="2" type="ORF">AURDEDRAFT_186582</name>
</gene>